<dbReference type="Proteomes" id="UP000298652">
    <property type="component" value="Chromosome 3"/>
</dbReference>
<feature type="region of interest" description="Disordered" evidence="1">
    <location>
        <begin position="59"/>
        <end position="93"/>
    </location>
</feature>
<keyword evidence="3" id="KW-1185">Reference proteome</keyword>
<dbReference type="Gramene" id="TKW29750">
    <property type="protein sequence ID" value="TKW29750"/>
    <property type="gene ID" value="SEVIR_3G416400v2"/>
</dbReference>
<evidence type="ECO:0000256" key="1">
    <source>
        <dbReference type="SAM" id="MobiDB-lite"/>
    </source>
</evidence>
<sequence length="120" mass="13268">MGLGAAGAGVAFFLAPAMERTGGEGWVDCYLLVFMAWPIYTAMERGMSGFKWTEDIEIGMEDLSTDDDEEENELESSEESTEKEDGNMGNWGQPDLQNDDYATVICRVVECLLIMDVVCC</sequence>
<dbReference type="EMBL" id="CM016554">
    <property type="protein sequence ID" value="TKW29750.1"/>
    <property type="molecule type" value="Genomic_DNA"/>
</dbReference>
<gene>
    <name evidence="2" type="ORF">SEVIR_3G416400v2</name>
</gene>
<accession>A0A4U6VJA1</accession>
<organism evidence="2 3">
    <name type="scientific">Setaria viridis</name>
    <name type="common">Green bristlegrass</name>
    <name type="synonym">Setaria italica subsp. viridis</name>
    <dbReference type="NCBI Taxonomy" id="4556"/>
    <lineage>
        <taxon>Eukaryota</taxon>
        <taxon>Viridiplantae</taxon>
        <taxon>Streptophyta</taxon>
        <taxon>Embryophyta</taxon>
        <taxon>Tracheophyta</taxon>
        <taxon>Spermatophyta</taxon>
        <taxon>Magnoliopsida</taxon>
        <taxon>Liliopsida</taxon>
        <taxon>Poales</taxon>
        <taxon>Poaceae</taxon>
        <taxon>PACMAD clade</taxon>
        <taxon>Panicoideae</taxon>
        <taxon>Panicodae</taxon>
        <taxon>Paniceae</taxon>
        <taxon>Cenchrinae</taxon>
        <taxon>Setaria</taxon>
    </lineage>
</organism>
<proteinExistence type="predicted"/>
<name>A0A4U6VJA1_SETVI</name>
<feature type="compositionally biased region" description="Acidic residues" evidence="1">
    <location>
        <begin position="59"/>
        <end position="82"/>
    </location>
</feature>
<evidence type="ECO:0000313" key="3">
    <source>
        <dbReference type="Proteomes" id="UP000298652"/>
    </source>
</evidence>
<protein>
    <submittedName>
        <fullName evidence="2">Uncharacterized protein</fullName>
    </submittedName>
</protein>
<evidence type="ECO:0000313" key="2">
    <source>
        <dbReference type="EMBL" id="TKW29750.1"/>
    </source>
</evidence>
<reference evidence="2" key="1">
    <citation type="submission" date="2019-03" db="EMBL/GenBank/DDBJ databases">
        <title>WGS assembly of Setaria viridis.</title>
        <authorList>
            <person name="Huang P."/>
            <person name="Jenkins J."/>
            <person name="Grimwood J."/>
            <person name="Barry K."/>
            <person name="Healey A."/>
            <person name="Mamidi S."/>
            <person name="Sreedasyam A."/>
            <person name="Shu S."/>
            <person name="Feldman M."/>
            <person name="Wu J."/>
            <person name="Yu Y."/>
            <person name="Chen C."/>
            <person name="Johnson J."/>
            <person name="Rokhsar D."/>
            <person name="Baxter I."/>
            <person name="Schmutz J."/>
            <person name="Brutnell T."/>
            <person name="Kellogg E."/>
        </authorList>
    </citation>
    <scope>NUCLEOTIDE SEQUENCE [LARGE SCALE GENOMIC DNA]</scope>
</reference>
<dbReference type="AlphaFoldDB" id="A0A4U6VJA1"/>